<evidence type="ECO:0000256" key="1">
    <source>
        <dbReference type="ARBA" id="ARBA00004604"/>
    </source>
</evidence>
<feature type="compositionally biased region" description="Basic residues" evidence="6">
    <location>
        <begin position="270"/>
        <end position="280"/>
    </location>
</feature>
<proteinExistence type="inferred from homology"/>
<feature type="region of interest" description="Disordered" evidence="6">
    <location>
        <begin position="241"/>
        <end position="280"/>
    </location>
</feature>
<evidence type="ECO:0000256" key="5">
    <source>
        <dbReference type="SAM" id="Coils"/>
    </source>
</evidence>
<keyword evidence="3 5" id="KW-0175">Coiled coil</keyword>
<dbReference type="InterPro" id="IPR019186">
    <property type="entry name" value="Nucleolar_protein_12"/>
</dbReference>
<name>A0AAI9WZ58_9ASCO</name>
<dbReference type="PANTHER" id="PTHR14577:SF0">
    <property type="entry name" value="NUCLEOLAR PROTEIN 12"/>
    <property type="match status" value="1"/>
</dbReference>
<feature type="region of interest" description="Disordered" evidence="6">
    <location>
        <begin position="99"/>
        <end position="165"/>
    </location>
</feature>
<gene>
    <name evidence="7" type="ORF">KGF56_001450</name>
</gene>
<evidence type="ECO:0000313" key="7">
    <source>
        <dbReference type="EMBL" id="KAI3405843.2"/>
    </source>
</evidence>
<dbReference type="Proteomes" id="UP001202479">
    <property type="component" value="Unassembled WGS sequence"/>
</dbReference>
<evidence type="ECO:0008006" key="9">
    <source>
        <dbReference type="Google" id="ProtNLM"/>
    </source>
</evidence>
<evidence type="ECO:0000313" key="8">
    <source>
        <dbReference type="Proteomes" id="UP001202479"/>
    </source>
</evidence>
<comment type="similarity">
    <text evidence="2">Belongs to the RRP17 family.</text>
</comment>
<dbReference type="RefSeq" id="XP_049181588.1">
    <property type="nucleotide sequence ID" value="XM_049322575.1"/>
</dbReference>
<evidence type="ECO:0000256" key="6">
    <source>
        <dbReference type="SAM" id="MobiDB-lite"/>
    </source>
</evidence>
<comment type="subcellular location">
    <subcellularLocation>
        <location evidence="1">Nucleus</location>
        <location evidence="1">Nucleolus</location>
    </subcellularLocation>
</comment>
<comment type="caution">
    <text evidence="7">The sequence shown here is derived from an EMBL/GenBank/DDBJ whole genome shotgun (WGS) entry which is preliminary data.</text>
</comment>
<dbReference type="EMBL" id="JAHUZD010000027">
    <property type="protein sequence ID" value="KAI3405843.2"/>
    <property type="molecule type" value="Genomic_DNA"/>
</dbReference>
<sequence>MAKNNREILTQGKGYAQRKSKKHSVEEVTFDKEKRYQYLTGFHKRKVQRQKKAQEYIKEQERLARIEERKQLRDERKRNLENQLTEFNAKVKEIAAISGNFVDSEVEDEEEEEEKRKGESSEGGESVEWSGFDEEEEKEKEDEEEEEEEEEIAEGDDGSKSKPLKGILLRHTEVYEPIINGVKFDDETTTVTIEPIDNTYMNNGNLEAIAKANNVNLAKSDQVLEKSIKRSKNYAVLCGVSKPSSKQDKKPKKKFRYLSKAERRENNRKEKIKGKLRGKK</sequence>
<dbReference type="GO" id="GO:0019843">
    <property type="term" value="F:rRNA binding"/>
    <property type="evidence" value="ECO:0007669"/>
    <property type="project" value="TreeGrafter"/>
</dbReference>
<dbReference type="GeneID" id="73379067"/>
<protein>
    <recommendedName>
        <fullName evidence="9">Ribosomal RNA-processing protein 17</fullName>
    </recommendedName>
</protein>
<accession>A0AAI9WZ58</accession>
<feature type="compositionally biased region" description="Acidic residues" evidence="6">
    <location>
        <begin position="131"/>
        <end position="156"/>
    </location>
</feature>
<reference evidence="7" key="1">
    <citation type="journal article" date="2022" name="DNA Res.">
        <title>Genome analysis of five recently described species of the CUG-Ser clade uncovers Candida theae as a new hybrid lineage with pathogenic potential in the Candida parapsilosis species complex.</title>
        <authorList>
            <person name="Mixao V."/>
            <person name="Del Olmo V."/>
            <person name="Hegedusova E."/>
            <person name="Saus E."/>
            <person name="Pryszcz L."/>
            <person name="Cillingova A."/>
            <person name="Nosek J."/>
            <person name="Gabaldon T."/>
        </authorList>
    </citation>
    <scope>NUCLEOTIDE SEQUENCE</scope>
    <source>
        <strain evidence="7">CBS 10844</strain>
    </source>
</reference>
<feature type="region of interest" description="Disordered" evidence="6">
    <location>
        <begin position="1"/>
        <end position="23"/>
    </location>
</feature>
<evidence type="ECO:0000256" key="2">
    <source>
        <dbReference type="ARBA" id="ARBA00007175"/>
    </source>
</evidence>
<keyword evidence="8" id="KW-1185">Reference proteome</keyword>
<dbReference type="Pfam" id="PF09805">
    <property type="entry name" value="Nop25"/>
    <property type="match status" value="1"/>
</dbReference>
<evidence type="ECO:0000256" key="3">
    <source>
        <dbReference type="ARBA" id="ARBA00023054"/>
    </source>
</evidence>
<dbReference type="AlphaFoldDB" id="A0AAI9WZ58"/>
<keyword evidence="4" id="KW-0539">Nucleus</keyword>
<feature type="compositionally biased region" description="Acidic residues" evidence="6">
    <location>
        <begin position="104"/>
        <end position="113"/>
    </location>
</feature>
<dbReference type="GO" id="GO:0005730">
    <property type="term" value="C:nucleolus"/>
    <property type="evidence" value="ECO:0007669"/>
    <property type="project" value="UniProtKB-SubCell"/>
</dbReference>
<feature type="compositionally biased region" description="Basic and acidic residues" evidence="6">
    <location>
        <begin position="259"/>
        <end position="269"/>
    </location>
</feature>
<evidence type="ECO:0000256" key="4">
    <source>
        <dbReference type="ARBA" id="ARBA00023242"/>
    </source>
</evidence>
<organism evidence="7 8">
    <name type="scientific">Candida oxycetoniae</name>
    <dbReference type="NCBI Taxonomy" id="497107"/>
    <lineage>
        <taxon>Eukaryota</taxon>
        <taxon>Fungi</taxon>
        <taxon>Dikarya</taxon>
        <taxon>Ascomycota</taxon>
        <taxon>Saccharomycotina</taxon>
        <taxon>Pichiomycetes</taxon>
        <taxon>Debaryomycetaceae</taxon>
        <taxon>Candida/Lodderomyces clade</taxon>
        <taxon>Candida</taxon>
    </lineage>
</organism>
<feature type="coiled-coil region" evidence="5">
    <location>
        <begin position="49"/>
        <end position="97"/>
    </location>
</feature>
<dbReference type="PANTHER" id="PTHR14577">
    <property type="entry name" value="NUCLEOLAR PROTEIN 12"/>
    <property type="match status" value="1"/>
</dbReference>